<reference evidence="2" key="1">
    <citation type="submission" date="2022-12" db="EMBL/GenBank/DDBJ databases">
        <authorList>
            <person name="Petersen C."/>
        </authorList>
    </citation>
    <scope>NUCLEOTIDE SEQUENCE</scope>
    <source>
        <strain evidence="2">IBT 21472</strain>
    </source>
</reference>
<gene>
    <name evidence="2" type="ORF">N7476_010826</name>
</gene>
<name>A0A9W9TZX4_9EURO</name>
<feature type="signal peptide" evidence="1">
    <location>
        <begin position="1"/>
        <end position="18"/>
    </location>
</feature>
<protein>
    <submittedName>
        <fullName evidence="2">Uncharacterized protein</fullName>
    </submittedName>
</protein>
<feature type="chain" id="PRO_5040958736" evidence="1">
    <location>
        <begin position="19"/>
        <end position="88"/>
    </location>
</feature>
<dbReference type="AlphaFoldDB" id="A0A9W9TZX4"/>
<sequence>MKFQLILGALALAITTSAAPTATTVDSVKLSNVQVKNLFDVLKVHSKLAADQSINCTVAYTLALTTAGPPYTIDLTSLDLSNCTYSGP</sequence>
<proteinExistence type="predicted"/>
<keyword evidence="1" id="KW-0732">Signal</keyword>
<evidence type="ECO:0000313" key="3">
    <source>
        <dbReference type="Proteomes" id="UP001147746"/>
    </source>
</evidence>
<comment type="caution">
    <text evidence="2">The sequence shown here is derived from an EMBL/GenBank/DDBJ whole genome shotgun (WGS) entry which is preliminary data.</text>
</comment>
<accession>A0A9W9TZX4</accession>
<evidence type="ECO:0000256" key="1">
    <source>
        <dbReference type="SAM" id="SignalP"/>
    </source>
</evidence>
<organism evidence="2 3">
    <name type="scientific">Penicillium atrosanguineum</name>
    <dbReference type="NCBI Taxonomy" id="1132637"/>
    <lineage>
        <taxon>Eukaryota</taxon>
        <taxon>Fungi</taxon>
        <taxon>Dikarya</taxon>
        <taxon>Ascomycota</taxon>
        <taxon>Pezizomycotina</taxon>
        <taxon>Eurotiomycetes</taxon>
        <taxon>Eurotiomycetidae</taxon>
        <taxon>Eurotiales</taxon>
        <taxon>Aspergillaceae</taxon>
        <taxon>Penicillium</taxon>
    </lineage>
</organism>
<keyword evidence="3" id="KW-1185">Reference proteome</keyword>
<dbReference type="Proteomes" id="UP001147746">
    <property type="component" value="Unassembled WGS sequence"/>
</dbReference>
<dbReference type="EMBL" id="JAPZBO010000010">
    <property type="protein sequence ID" value="KAJ5299269.1"/>
    <property type="molecule type" value="Genomic_DNA"/>
</dbReference>
<evidence type="ECO:0000313" key="2">
    <source>
        <dbReference type="EMBL" id="KAJ5299269.1"/>
    </source>
</evidence>
<reference evidence="2" key="2">
    <citation type="journal article" date="2023" name="IMA Fungus">
        <title>Comparative genomic study of the Penicillium genus elucidates a diverse pangenome and 15 lateral gene transfer events.</title>
        <authorList>
            <person name="Petersen C."/>
            <person name="Sorensen T."/>
            <person name="Nielsen M.R."/>
            <person name="Sondergaard T.E."/>
            <person name="Sorensen J.L."/>
            <person name="Fitzpatrick D.A."/>
            <person name="Frisvad J.C."/>
            <person name="Nielsen K.L."/>
        </authorList>
    </citation>
    <scope>NUCLEOTIDE SEQUENCE</scope>
    <source>
        <strain evidence="2">IBT 21472</strain>
    </source>
</reference>